<dbReference type="GO" id="GO:0009073">
    <property type="term" value="P:aromatic amino acid family biosynthetic process"/>
    <property type="evidence" value="ECO:0007669"/>
    <property type="project" value="UniProtKB-KW"/>
</dbReference>
<comment type="subunit">
    <text evidence="11">Homotetramer.</text>
</comment>
<evidence type="ECO:0000256" key="9">
    <source>
        <dbReference type="ARBA" id="ARBA00023141"/>
    </source>
</evidence>
<reference evidence="13 14" key="1">
    <citation type="submission" date="2019-04" db="EMBL/GenBank/DDBJ databases">
        <title>Microbes associate with the intestines of laboratory mice.</title>
        <authorList>
            <person name="Navarre W."/>
            <person name="Wong E."/>
            <person name="Huang K.C."/>
            <person name="Tropini C."/>
            <person name="Ng K."/>
            <person name="Yu B."/>
        </authorList>
    </citation>
    <scope>NUCLEOTIDE SEQUENCE [LARGE SCALE GENOMIC DNA]</scope>
    <source>
        <strain evidence="13 14">NM48_B13</strain>
    </source>
</reference>
<evidence type="ECO:0000256" key="5">
    <source>
        <dbReference type="ARBA" id="ARBA00022630"/>
    </source>
</evidence>
<feature type="binding site" evidence="11">
    <location>
        <begin position="309"/>
        <end position="313"/>
    </location>
    <ligand>
        <name>FMN</name>
        <dbReference type="ChEBI" id="CHEBI:58210"/>
    </ligand>
</feature>
<evidence type="ECO:0000256" key="10">
    <source>
        <dbReference type="ARBA" id="ARBA00023239"/>
    </source>
</evidence>
<evidence type="ECO:0000256" key="11">
    <source>
        <dbReference type="HAMAP-Rule" id="MF_00300"/>
    </source>
</evidence>
<keyword evidence="10 11" id="KW-0456">Lyase</keyword>
<evidence type="ECO:0000313" key="12">
    <source>
        <dbReference type="EMBL" id="MBB3170500.1"/>
    </source>
</evidence>
<dbReference type="GeneID" id="93355970"/>
<reference evidence="12 15" key="2">
    <citation type="submission" date="2020-08" db="EMBL/GenBank/DDBJ databases">
        <title>Sequencing the genomes of 1000 actinobacteria strains.</title>
        <authorList>
            <person name="Klenk H.-P."/>
        </authorList>
    </citation>
    <scope>NUCLEOTIDE SEQUENCE [LARGE SCALE GENOMIC DNA]</scope>
    <source>
        <strain evidence="12 15">DSM 22242</strain>
    </source>
</reference>
<dbReference type="HAMAP" id="MF_00300">
    <property type="entry name" value="Chorismate_synth"/>
    <property type="match status" value="1"/>
</dbReference>
<dbReference type="GO" id="GO:0008652">
    <property type="term" value="P:amino acid biosynthetic process"/>
    <property type="evidence" value="ECO:0007669"/>
    <property type="project" value="UniProtKB-KW"/>
</dbReference>
<feature type="binding site" evidence="11">
    <location>
        <position position="45"/>
    </location>
    <ligand>
        <name>NADP(+)</name>
        <dbReference type="ChEBI" id="CHEBI:58349"/>
    </ligand>
</feature>
<dbReference type="FunFam" id="3.60.150.10:FF:000002">
    <property type="entry name" value="Chorismate synthase"/>
    <property type="match status" value="1"/>
</dbReference>
<evidence type="ECO:0000256" key="3">
    <source>
        <dbReference type="ARBA" id="ARBA00013036"/>
    </source>
</evidence>
<evidence type="ECO:0000256" key="4">
    <source>
        <dbReference type="ARBA" id="ARBA00022605"/>
    </source>
</evidence>
<comment type="caution">
    <text evidence="11">Lacks conserved residue(s) required for the propagation of feature annotation.</text>
</comment>
<evidence type="ECO:0000313" key="13">
    <source>
        <dbReference type="EMBL" id="TJW12276.1"/>
    </source>
</evidence>
<organism evidence="12 15">
    <name type="scientific">Parvibacter caecicola</name>
    <dbReference type="NCBI Taxonomy" id="747645"/>
    <lineage>
        <taxon>Bacteria</taxon>
        <taxon>Bacillati</taxon>
        <taxon>Actinomycetota</taxon>
        <taxon>Coriobacteriia</taxon>
        <taxon>Coriobacteriales</taxon>
        <taxon>Coriobacteriaceae</taxon>
        <taxon>Parvibacter</taxon>
    </lineage>
</organism>
<keyword evidence="4 11" id="KW-0028">Amino-acid biosynthesis</keyword>
<accession>A0A3N0ACV2</accession>
<dbReference type="PANTHER" id="PTHR21085:SF0">
    <property type="entry name" value="CHORISMATE SYNTHASE"/>
    <property type="match status" value="1"/>
</dbReference>
<dbReference type="EMBL" id="SSTM01000001">
    <property type="protein sequence ID" value="TJW12276.1"/>
    <property type="molecule type" value="Genomic_DNA"/>
</dbReference>
<comment type="caution">
    <text evidence="12">The sequence shown here is derived from an EMBL/GenBank/DDBJ whole genome shotgun (WGS) entry which is preliminary data.</text>
</comment>
<dbReference type="Pfam" id="PF01264">
    <property type="entry name" value="Chorismate_synt"/>
    <property type="match status" value="1"/>
</dbReference>
<dbReference type="PANTHER" id="PTHR21085">
    <property type="entry name" value="CHORISMATE SYNTHASE"/>
    <property type="match status" value="1"/>
</dbReference>
<feature type="binding site" evidence="11">
    <location>
        <position position="39"/>
    </location>
    <ligand>
        <name>NADP(+)</name>
        <dbReference type="ChEBI" id="CHEBI:58349"/>
    </ligand>
</feature>
<dbReference type="GO" id="GO:0009423">
    <property type="term" value="P:chorismate biosynthetic process"/>
    <property type="evidence" value="ECO:0007669"/>
    <property type="project" value="UniProtKB-UniRule"/>
</dbReference>
<dbReference type="GO" id="GO:0010181">
    <property type="term" value="F:FMN binding"/>
    <property type="evidence" value="ECO:0007669"/>
    <property type="project" value="TreeGrafter"/>
</dbReference>
<protein>
    <recommendedName>
        <fullName evidence="3 11">Chorismate synthase</fullName>
        <shortName evidence="11">CS</shortName>
        <ecNumber evidence="3 11">4.2.3.5</ecNumber>
    </recommendedName>
    <alternativeName>
        <fullName evidence="11">5-enolpyruvylshikimate-3-phosphate phospholyase</fullName>
    </alternativeName>
</protein>
<feature type="binding site" evidence="11">
    <location>
        <position position="335"/>
    </location>
    <ligand>
        <name>FMN</name>
        <dbReference type="ChEBI" id="CHEBI:58210"/>
    </ligand>
</feature>
<dbReference type="EC" id="4.2.3.5" evidence="3 11"/>
<evidence type="ECO:0000256" key="8">
    <source>
        <dbReference type="ARBA" id="ARBA00022857"/>
    </source>
</evidence>
<evidence type="ECO:0000256" key="6">
    <source>
        <dbReference type="ARBA" id="ARBA00022643"/>
    </source>
</evidence>
<comment type="cofactor">
    <cofactor evidence="11">
        <name>FMNH2</name>
        <dbReference type="ChEBI" id="CHEBI:57618"/>
    </cofactor>
    <text evidence="11">Reduced FMN (FMNH(2)).</text>
</comment>
<comment type="similarity">
    <text evidence="2 11">Belongs to the chorismate synthase family.</text>
</comment>
<dbReference type="InterPro" id="IPR035904">
    <property type="entry name" value="Chorismate_synth_AroC_sf"/>
</dbReference>
<keyword evidence="8 11" id="KW-0521">NADP</keyword>
<proteinExistence type="inferred from homology"/>
<keyword evidence="7 11" id="KW-0274">FAD</keyword>
<dbReference type="NCBIfam" id="TIGR00033">
    <property type="entry name" value="aroC"/>
    <property type="match status" value="1"/>
</dbReference>
<dbReference type="RefSeq" id="WP_123184656.1">
    <property type="nucleotide sequence ID" value="NZ_CANSOV010000010.1"/>
</dbReference>
<evidence type="ECO:0000313" key="14">
    <source>
        <dbReference type="Proteomes" id="UP000309454"/>
    </source>
</evidence>
<name>A0A3N0ACV2_9ACTN</name>
<dbReference type="GO" id="GO:0005829">
    <property type="term" value="C:cytosol"/>
    <property type="evidence" value="ECO:0007669"/>
    <property type="project" value="TreeGrafter"/>
</dbReference>
<comment type="catalytic activity">
    <reaction evidence="11">
        <text>5-O-(1-carboxyvinyl)-3-phosphoshikimate = chorismate + phosphate</text>
        <dbReference type="Rhea" id="RHEA:21020"/>
        <dbReference type="ChEBI" id="CHEBI:29748"/>
        <dbReference type="ChEBI" id="CHEBI:43474"/>
        <dbReference type="ChEBI" id="CHEBI:57701"/>
        <dbReference type="EC" id="4.2.3.5"/>
    </reaction>
</comment>
<keyword evidence="14" id="KW-1185">Reference proteome</keyword>
<gene>
    <name evidence="11 13" type="primary">aroC</name>
    <name evidence="13" type="ORF">E5982_01350</name>
    <name evidence="12" type="ORF">FHR31_000280</name>
</gene>
<dbReference type="Proteomes" id="UP000530850">
    <property type="component" value="Unassembled WGS sequence"/>
</dbReference>
<sequence>MRYVTAGESHGPELVAIVEDVPAGLKVSAEQIDYDLSRRQSGYGRGGRMTIERDHARIVSGVRFGRTLGSPVALVVENRDWVNWTERMAADGQPPADLKREVTPRPGHADLVGALRTNTDDCRDILERASARETAARVAAAGIAREFLAELGVEIYSYVVSVGDVAMKEASPADAASYNPMAIETSEMRCPDAAATEAMKQAINRARRAGESLGGTFRVVATGLVPGLGTYAQAKGRLTGQLGAALFSIPAIKGVEFGLGFEAAQLPGSQVHDPILLAGAGFDRASNNAGGLEGGMTSGLPLVVTAAMKPIPTLMTPLSTVNLETLAPEEASKERSDVCAVPAAAVVAEAEVAFVLASAYQEAFGGTCMADIRRNLEQYKGRLRAFAR</sequence>
<dbReference type="PIRSF" id="PIRSF001456">
    <property type="entry name" value="Chorismate_synth"/>
    <property type="match status" value="1"/>
</dbReference>
<feature type="binding site" evidence="11">
    <location>
        <begin position="128"/>
        <end position="130"/>
    </location>
    <ligand>
        <name>FMN</name>
        <dbReference type="ChEBI" id="CHEBI:58210"/>
    </ligand>
</feature>
<evidence type="ECO:0000256" key="2">
    <source>
        <dbReference type="ARBA" id="ARBA00008014"/>
    </source>
</evidence>
<dbReference type="Proteomes" id="UP000309454">
    <property type="component" value="Unassembled WGS sequence"/>
</dbReference>
<dbReference type="GO" id="GO:0004107">
    <property type="term" value="F:chorismate synthase activity"/>
    <property type="evidence" value="ECO:0007669"/>
    <property type="project" value="UniProtKB-UniRule"/>
</dbReference>
<dbReference type="SUPFAM" id="SSF103263">
    <property type="entry name" value="Chorismate synthase, AroC"/>
    <property type="match status" value="1"/>
</dbReference>
<dbReference type="EMBL" id="JACHYA010000001">
    <property type="protein sequence ID" value="MBB3170500.1"/>
    <property type="molecule type" value="Genomic_DNA"/>
</dbReference>
<dbReference type="OrthoDB" id="9771806at2"/>
<dbReference type="NCBIfam" id="NF003793">
    <property type="entry name" value="PRK05382.1"/>
    <property type="match status" value="1"/>
</dbReference>
<dbReference type="Gene3D" id="3.60.150.10">
    <property type="entry name" value="Chorismate synthase AroC"/>
    <property type="match status" value="1"/>
</dbReference>
<comment type="pathway">
    <text evidence="1 11">Metabolic intermediate biosynthesis; chorismate biosynthesis; chorismate from D-erythrose 4-phosphate and phosphoenolpyruvate: step 7/7.</text>
</comment>
<feature type="binding site" evidence="11">
    <location>
        <position position="294"/>
    </location>
    <ligand>
        <name>FMN</name>
        <dbReference type="ChEBI" id="CHEBI:58210"/>
    </ligand>
</feature>
<dbReference type="CDD" id="cd07304">
    <property type="entry name" value="Chorismate_synthase"/>
    <property type="match status" value="1"/>
</dbReference>
<dbReference type="InterPro" id="IPR000453">
    <property type="entry name" value="Chorismate_synth"/>
</dbReference>
<keyword evidence="5 11" id="KW-0285">Flavoprotein</keyword>
<dbReference type="UniPathway" id="UPA00053">
    <property type="reaction ID" value="UER00090"/>
</dbReference>
<keyword evidence="9 11" id="KW-0057">Aromatic amino acid biosynthesis</keyword>
<evidence type="ECO:0000256" key="1">
    <source>
        <dbReference type="ARBA" id="ARBA00005044"/>
    </source>
</evidence>
<evidence type="ECO:0000313" key="15">
    <source>
        <dbReference type="Proteomes" id="UP000530850"/>
    </source>
</evidence>
<evidence type="ECO:0000256" key="7">
    <source>
        <dbReference type="ARBA" id="ARBA00022827"/>
    </source>
</evidence>
<comment type="function">
    <text evidence="11">Catalyzes the anti-1,4-elimination of the C-3 phosphate and the C-6 proR hydrogen from 5-enolpyruvylshikimate-3-phosphate (EPSP) to yield chorismate, which is the branch point compound that serves as the starting substrate for the three terminal pathways of aromatic amino acid biosynthesis. This reaction introduces a second double bond into the aromatic ring system.</text>
</comment>
<keyword evidence="6 11" id="KW-0288">FMN</keyword>
<dbReference type="AlphaFoldDB" id="A0A3N0ACV2"/>